<dbReference type="EMBL" id="CAUYUJ010003230">
    <property type="protein sequence ID" value="CAK0804433.1"/>
    <property type="molecule type" value="Genomic_DNA"/>
</dbReference>
<dbReference type="CDD" id="cd00201">
    <property type="entry name" value="WW"/>
    <property type="match status" value="1"/>
</dbReference>
<dbReference type="Gene3D" id="2.20.70.10">
    <property type="match status" value="2"/>
</dbReference>
<evidence type="ECO:0000313" key="4">
    <source>
        <dbReference type="Proteomes" id="UP001189429"/>
    </source>
</evidence>
<evidence type="ECO:0000259" key="2">
    <source>
        <dbReference type="PROSITE" id="PS50020"/>
    </source>
</evidence>
<protein>
    <recommendedName>
        <fullName evidence="2">WW domain-containing protein</fullName>
    </recommendedName>
</protein>
<dbReference type="SUPFAM" id="SSF51045">
    <property type="entry name" value="WW domain"/>
    <property type="match status" value="2"/>
</dbReference>
<evidence type="ECO:0000256" key="1">
    <source>
        <dbReference type="SAM" id="MobiDB-lite"/>
    </source>
</evidence>
<organism evidence="3 4">
    <name type="scientific">Prorocentrum cordatum</name>
    <dbReference type="NCBI Taxonomy" id="2364126"/>
    <lineage>
        <taxon>Eukaryota</taxon>
        <taxon>Sar</taxon>
        <taxon>Alveolata</taxon>
        <taxon>Dinophyceae</taxon>
        <taxon>Prorocentrales</taxon>
        <taxon>Prorocentraceae</taxon>
        <taxon>Prorocentrum</taxon>
    </lineage>
</organism>
<gene>
    <name evidence="3" type="ORF">PCOR1329_LOCUS11238</name>
</gene>
<dbReference type="PANTHER" id="PTHR21715:SF0">
    <property type="entry name" value="RH04127P"/>
    <property type="match status" value="1"/>
</dbReference>
<dbReference type="PROSITE" id="PS50020">
    <property type="entry name" value="WW_DOMAIN_2"/>
    <property type="match status" value="2"/>
</dbReference>
<dbReference type="PANTHER" id="PTHR21715">
    <property type="entry name" value="RH04127P"/>
    <property type="match status" value="1"/>
</dbReference>
<comment type="caution">
    <text evidence="3">The sequence shown here is derived from an EMBL/GenBank/DDBJ whole genome shotgun (WGS) entry which is preliminary data.</text>
</comment>
<feature type="domain" description="WW" evidence="2">
    <location>
        <begin position="75"/>
        <end position="108"/>
    </location>
</feature>
<dbReference type="InterPro" id="IPR053233">
    <property type="entry name" value="ABRA-related"/>
</dbReference>
<feature type="non-terminal residue" evidence="3">
    <location>
        <position position="201"/>
    </location>
</feature>
<keyword evidence="4" id="KW-1185">Reference proteome</keyword>
<evidence type="ECO:0000313" key="3">
    <source>
        <dbReference type="EMBL" id="CAK0804433.1"/>
    </source>
</evidence>
<feature type="region of interest" description="Disordered" evidence="1">
    <location>
        <begin position="1"/>
        <end position="35"/>
    </location>
</feature>
<dbReference type="SMART" id="SM00456">
    <property type="entry name" value="WW"/>
    <property type="match status" value="2"/>
</dbReference>
<feature type="non-terminal residue" evidence="3">
    <location>
        <position position="1"/>
    </location>
</feature>
<dbReference type="Proteomes" id="UP001189429">
    <property type="component" value="Unassembled WGS sequence"/>
</dbReference>
<accession>A0ABN9QI27</accession>
<feature type="domain" description="WW" evidence="2">
    <location>
        <begin position="151"/>
        <end position="177"/>
    </location>
</feature>
<dbReference type="InterPro" id="IPR001202">
    <property type="entry name" value="WW_dom"/>
</dbReference>
<sequence>ARGLGRFPRPARRSVSADVLGHPAAMGGTTSANVDDSARETYPEALACYLAAAGVTHCSDDEELLHFLVDAISSTPLPAPWTAVRDEHDQRVYLNRYTGEHTWRHPLDATQKELADLFRKCSGLSPALRSATLIGMREKWESEARGEYLKWHFVEAAGQRYYYNRETGESMWEHPAEVLLPAHYMKIKAIGRLNNDTYLTG</sequence>
<reference evidence="3" key="1">
    <citation type="submission" date="2023-10" db="EMBL/GenBank/DDBJ databases">
        <authorList>
            <person name="Chen Y."/>
            <person name="Shah S."/>
            <person name="Dougan E. K."/>
            <person name="Thang M."/>
            <person name="Chan C."/>
        </authorList>
    </citation>
    <scope>NUCLEOTIDE SEQUENCE [LARGE SCALE GENOMIC DNA]</scope>
</reference>
<name>A0ABN9QI27_9DINO</name>
<proteinExistence type="predicted"/>
<dbReference type="InterPro" id="IPR036020">
    <property type="entry name" value="WW_dom_sf"/>
</dbReference>